<feature type="transmembrane region" description="Helical" evidence="1">
    <location>
        <begin position="110"/>
        <end position="129"/>
    </location>
</feature>
<dbReference type="PANTHER" id="PTHR23028:SF53">
    <property type="entry name" value="ACYL_TRANSF_3 DOMAIN-CONTAINING PROTEIN"/>
    <property type="match status" value="1"/>
</dbReference>
<comment type="caution">
    <text evidence="3">The sequence shown here is derived from an EMBL/GenBank/DDBJ whole genome shotgun (WGS) entry which is preliminary data.</text>
</comment>
<feature type="transmembrane region" description="Helical" evidence="1">
    <location>
        <begin position="276"/>
        <end position="292"/>
    </location>
</feature>
<feature type="transmembrane region" description="Helical" evidence="1">
    <location>
        <begin position="304"/>
        <end position="324"/>
    </location>
</feature>
<gene>
    <name evidence="2" type="ORF">PFISCL1PPCAC_26967</name>
    <name evidence="3" type="ORF">PFISCL1PPCAC_28761</name>
</gene>
<proteinExistence type="predicted"/>
<feature type="transmembrane region" description="Helical" evidence="1">
    <location>
        <begin position="39"/>
        <end position="59"/>
    </location>
</feature>
<dbReference type="AlphaFoldDB" id="A0AAV5X4Z6"/>
<evidence type="ECO:0000313" key="2">
    <source>
        <dbReference type="EMBL" id="GMT35670.1"/>
    </source>
</evidence>
<reference evidence="3" key="1">
    <citation type="submission" date="2023-10" db="EMBL/GenBank/DDBJ databases">
        <title>Genome assembly of Pristionchus species.</title>
        <authorList>
            <person name="Yoshida K."/>
            <person name="Sommer R.J."/>
        </authorList>
    </citation>
    <scope>NUCLEOTIDE SEQUENCE</scope>
    <source>
        <strain evidence="3">RS5133</strain>
    </source>
</reference>
<sequence length="393" mass="44591">MKPIGGMTGERRADIQGLRGLCLISVVFFHVWPQKFVNGFIGVDIFFLISGYLITNILASKQCINLEIRLFYTMRHKLPWTAAFATNIGNLLDTKDYWTAVNEIHMFTHTWSLGIEVQFYLIAPFLLLAERLITLKTSAPTFVFPLIVTLVSLVLYIVTSPIFSFNSIITRLWQFLVAKVISDICIFLFIRIQPNCGESDDELKRIGIQDVATYCLVLSFSCFAVLAALSPDYTIDPDLLRFAVLSSITFILIAGKKPFTTAKIFELPSTFPDGSFVLIVTLLVASIIHFHLERPSLSWPFPLSTTVVIVAYVLCALSLTPLLFRVRHEVFIGESVWSSESYLWNNHLDQHWKSENKNRMLFVGCVNDTEGRNFIGKTALKMEKNSHCIVVRK</sequence>
<feature type="transmembrane region" description="Helical" evidence="1">
    <location>
        <begin position="239"/>
        <end position="255"/>
    </location>
</feature>
<evidence type="ECO:0000313" key="4">
    <source>
        <dbReference type="Proteomes" id="UP001432322"/>
    </source>
</evidence>
<evidence type="ECO:0008006" key="5">
    <source>
        <dbReference type="Google" id="ProtNLM"/>
    </source>
</evidence>
<dbReference type="InterPro" id="IPR050879">
    <property type="entry name" value="Acyltransferase_3"/>
</dbReference>
<protein>
    <recommendedName>
        <fullName evidence="5">Acyltransferase</fullName>
    </recommendedName>
</protein>
<keyword evidence="1" id="KW-0472">Membrane</keyword>
<dbReference type="Proteomes" id="UP001432322">
    <property type="component" value="Unassembled WGS sequence"/>
</dbReference>
<organism evidence="3 4">
    <name type="scientific">Pristionchus fissidentatus</name>
    <dbReference type="NCBI Taxonomy" id="1538716"/>
    <lineage>
        <taxon>Eukaryota</taxon>
        <taxon>Metazoa</taxon>
        <taxon>Ecdysozoa</taxon>
        <taxon>Nematoda</taxon>
        <taxon>Chromadorea</taxon>
        <taxon>Rhabditida</taxon>
        <taxon>Rhabditina</taxon>
        <taxon>Diplogasteromorpha</taxon>
        <taxon>Diplogasteroidea</taxon>
        <taxon>Neodiplogasteridae</taxon>
        <taxon>Pristionchus</taxon>
    </lineage>
</organism>
<dbReference type="GO" id="GO:0000271">
    <property type="term" value="P:polysaccharide biosynthetic process"/>
    <property type="evidence" value="ECO:0007669"/>
    <property type="project" value="TreeGrafter"/>
</dbReference>
<dbReference type="PANTHER" id="PTHR23028">
    <property type="entry name" value="ACETYLTRANSFERASE"/>
    <property type="match status" value="1"/>
</dbReference>
<keyword evidence="1" id="KW-0812">Transmembrane</keyword>
<evidence type="ECO:0000313" key="3">
    <source>
        <dbReference type="EMBL" id="GMT37464.1"/>
    </source>
</evidence>
<dbReference type="GO" id="GO:0016020">
    <property type="term" value="C:membrane"/>
    <property type="evidence" value="ECO:0007669"/>
    <property type="project" value="TreeGrafter"/>
</dbReference>
<feature type="transmembrane region" description="Helical" evidence="1">
    <location>
        <begin position="211"/>
        <end position="233"/>
    </location>
</feature>
<feature type="transmembrane region" description="Helical" evidence="1">
    <location>
        <begin position="141"/>
        <end position="159"/>
    </location>
</feature>
<feature type="transmembrane region" description="Helical" evidence="1">
    <location>
        <begin position="171"/>
        <end position="190"/>
    </location>
</feature>
<name>A0AAV5X4Z6_9BILA</name>
<accession>A0AAV5X4Z6</accession>
<dbReference type="EMBL" id="BTSY01000007">
    <property type="protein sequence ID" value="GMT35670.1"/>
    <property type="molecule type" value="Genomic_DNA"/>
</dbReference>
<keyword evidence="1" id="KW-1133">Transmembrane helix</keyword>
<dbReference type="EMBL" id="BTSY01000145">
    <property type="protein sequence ID" value="GMT37464.1"/>
    <property type="molecule type" value="Genomic_DNA"/>
</dbReference>
<feature type="transmembrane region" description="Helical" evidence="1">
    <location>
        <begin position="17"/>
        <end position="33"/>
    </location>
</feature>
<keyword evidence="4" id="KW-1185">Reference proteome</keyword>
<feature type="non-terminal residue" evidence="3">
    <location>
        <position position="393"/>
    </location>
</feature>
<evidence type="ECO:0000256" key="1">
    <source>
        <dbReference type="SAM" id="Phobius"/>
    </source>
</evidence>